<dbReference type="InterPro" id="IPR002528">
    <property type="entry name" value="MATE_fam"/>
</dbReference>
<dbReference type="Proteomes" id="UP000186905">
    <property type="component" value="Unassembled WGS sequence"/>
</dbReference>
<dbReference type="AlphaFoldDB" id="A0A1Q9G9V3"/>
<keyword evidence="7 9" id="KW-0472">Membrane</keyword>
<dbReference type="InterPro" id="IPR048279">
    <property type="entry name" value="MdtK-like"/>
</dbReference>
<evidence type="ECO:0000313" key="11">
    <source>
        <dbReference type="Proteomes" id="UP000186905"/>
    </source>
</evidence>
<evidence type="ECO:0000256" key="1">
    <source>
        <dbReference type="ARBA" id="ARBA00004429"/>
    </source>
</evidence>
<evidence type="ECO:0000256" key="8">
    <source>
        <dbReference type="ARBA" id="ARBA00030855"/>
    </source>
</evidence>
<dbReference type="InterPro" id="IPR052031">
    <property type="entry name" value="Membrane_Transporter-Flippase"/>
</dbReference>
<feature type="transmembrane region" description="Helical" evidence="9">
    <location>
        <begin position="388"/>
        <end position="410"/>
    </location>
</feature>
<sequence length="452" mass="48491">MSSHSLTKSQSDYPDLGRQLFSMTWPMLFGVLSLMSFQLVDSAFIGQLGVLPLAAQGFTLPMQMVIIGLQVGLGIATTSLISRVLGADETLRAKQLGGLVVLTGAVSVFLICVLIWFLRGPILMLLSAPSDVYSVIDAYWPVWLASSWTGAMLYFAYSLCRANGNTMLPGIMMMVTSVLNMVLDPIFIFTLDMGLVGAAWATIAAFGVGLLVVYPLVLKRHWMSLDWQGLDILVSIKELVNIMAPAMLSQLLPPLSSMLATKLVAGFGAATVAAWALGSRLEFFSIVVVLALTMSMPPMVGRMLGAGEICKIKALIKLAVKFVLVWQFVIAASLFIGTPVLSNLLTSEVSVSEILSVHLFWVPVSLGPLGVCMLMVSICNALALPMRALLISGLRLFVCFLPAIWLGAQLGGLEGLFVGAMIGNVAAGITAWVLYQQGLKCVIAKYCRESAL</sequence>
<evidence type="ECO:0000256" key="7">
    <source>
        <dbReference type="ARBA" id="ARBA00023136"/>
    </source>
</evidence>
<dbReference type="GO" id="GO:0005886">
    <property type="term" value="C:plasma membrane"/>
    <property type="evidence" value="ECO:0007669"/>
    <property type="project" value="UniProtKB-SubCell"/>
</dbReference>
<feature type="transmembrane region" description="Helical" evidence="9">
    <location>
        <begin position="259"/>
        <end position="277"/>
    </location>
</feature>
<name>A0A1Q9G9V3_9GAMM</name>
<feature type="transmembrane region" description="Helical" evidence="9">
    <location>
        <begin position="20"/>
        <end position="40"/>
    </location>
</feature>
<feature type="transmembrane region" description="Helical" evidence="9">
    <location>
        <begin position="96"/>
        <end position="118"/>
    </location>
</feature>
<dbReference type="EMBL" id="MJIL01000095">
    <property type="protein sequence ID" value="OLQ71114.1"/>
    <property type="molecule type" value="Genomic_DNA"/>
</dbReference>
<dbReference type="PIRSF" id="PIRSF006603">
    <property type="entry name" value="DinF"/>
    <property type="match status" value="1"/>
</dbReference>
<feature type="transmembrane region" description="Helical" evidence="9">
    <location>
        <begin position="283"/>
        <end position="301"/>
    </location>
</feature>
<dbReference type="GO" id="GO:0015297">
    <property type="term" value="F:antiporter activity"/>
    <property type="evidence" value="ECO:0007669"/>
    <property type="project" value="InterPro"/>
</dbReference>
<dbReference type="RefSeq" id="WP_075767393.1">
    <property type="nucleotide sequence ID" value="NZ_MJIL01000095.1"/>
</dbReference>
<feature type="transmembrane region" description="Helical" evidence="9">
    <location>
        <begin position="171"/>
        <end position="191"/>
    </location>
</feature>
<keyword evidence="3" id="KW-0813">Transport</keyword>
<evidence type="ECO:0000256" key="3">
    <source>
        <dbReference type="ARBA" id="ARBA00022448"/>
    </source>
</evidence>
<dbReference type="STRING" id="1903952.BIT28_02775"/>
<evidence type="ECO:0000256" key="4">
    <source>
        <dbReference type="ARBA" id="ARBA00022475"/>
    </source>
</evidence>
<evidence type="ECO:0000256" key="2">
    <source>
        <dbReference type="ARBA" id="ARBA00013489"/>
    </source>
</evidence>
<feature type="transmembrane region" description="Helical" evidence="9">
    <location>
        <begin position="197"/>
        <end position="218"/>
    </location>
</feature>
<organism evidence="10 11">
    <name type="scientific">Photobacterium proteolyticum</name>
    <dbReference type="NCBI Taxonomy" id="1903952"/>
    <lineage>
        <taxon>Bacteria</taxon>
        <taxon>Pseudomonadati</taxon>
        <taxon>Pseudomonadota</taxon>
        <taxon>Gammaproteobacteria</taxon>
        <taxon>Vibrionales</taxon>
        <taxon>Vibrionaceae</taxon>
        <taxon>Photobacterium</taxon>
    </lineage>
</organism>
<proteinExistence type="predicted"/>
<evidence type="ECO:0000256" key="6">
    <source>
        <dbReference type="ARBA" id="ARBA00022989"/>
    </source>
</evidence>
<dbReference type="OrthoDB" id="9806302at2"/>
<dbReference type="Pfam" id="PF01554">
    <property type="entry name" value="MatE"/>
    <property type="match status" value="2"/>
</dbReference>
<accession>A0A1Q9G9V3</accession>
<dbReference type="PANTHER" id="PTHR43549:SF3">
    <property type="entry name" value="MULTIDRUG RESISTANCE PROTEIN YPNP-RELATED"/>
    <property type="match status" value="1"/>
</dbReference>
<keyword evidence="6 9" id="KW-1133">Transmembrane helix</keyword>
<protein>
    <recommendedName>
        <fullName evidence="2">Multidrug resistance protein NorM</fullName>
    </recommendedName>
    <alternativeName>
        <fullName evidence="8">Na(+)/drug antiporter</fullName>
    </alternativeName>
</protein>
<feature type="transmembrane region" description="Helical" evidence="9">
    <location>
        <begin position="138"/>
        <end position="159"/>
    </location>
</feature>
<evidence type="ECO:0000256" key="5">
    <source>
        <dbReference type="ARBA" id="ARBA00022692"/>
    </source>
</evidence>
<feature type="transmembrane region" description="Helical" evidence="9">
    <location>
        <begin position="60"/>
        <end position="84"/>
    </location>
</feature>
<keyword evidence="11" id="KW-1185">Reference proteome</keyword>
<feature type="transmembrane region" description="Helical" evidence="9">
    <location>
        <begin position="354"/>
        <end position="376"/>
    </location>
</feature>
<gene>
    <name evidence="10" type="ORF">BIT28_02775</name>
</gene>
<feature type="transmembrane region" description="Helical" evidence="9">
    <location>
        <begin position="416"/>
        <end position="435"/>
    </location>
</feature>
<dbReference type="PANTHER" id="PTHR43549">
    <property type="entry name" value="MULTIDRUG RESISTANCE PROTEIN YPNP-RELATED"/>
    <property type="match status" value="1"/>
</dbReference>
<dbReference type="GO" id="GO:0042910">
    <property type="term" value="F:xenobiotic transmembrane transporter activity"/>
    <property type="evidence" value="ECO:0007669"/>
    <property type="project" value="InterPro"/>
</dbReference>
<keyword evidence="4" id="KW-1003">Cell membrane</keyword>
<comment type="subcellular location">
    <subcellularLocation>
        <location evidence="1">Cell inner membrane</location>
        <topology evidence="1">Multi-pass membrane protein</topology>
    </subcellularLocation>
</comment>
<keyword evidence="5 9" id="KW-0812">Transmembrane</keyword>
<evidence type="ECO:0000256" key="9">
    <source>
        <dbReference type="SAM" id="Phobius"/>
    </source>
</evidence>
<reference evidence="10 11" key="1">
    <citation type="submission" date="2016-09" db="EMBL/GenBank/DDBJ databases">
        <title>Photobacterium proteolyticum sp. nov. a protease producing bacterium isolated from ocean sediments of Laizhou Bay.</title>
        <authorList>
            <person name="Li Y."/>
        </authorList>
    </citation>
    <scope>NUCLEOTIDE SEQUENCE [LARGE SCALE GENOMIC DNA]</scope>
    <source>
        <strain evidence="10 11">13-12</strain>
    </source>
</reference>
<comment type="caution">
    <text evidence="10">The sequence shown here is derived from an EMBL/GenBank/DDBJ whole genome shotgun (WGS) entry which is preliminary data.</text>
</comment>
<evidence type="ECO:0000313" key="10">
    <source>
        <dbReference type="EMBL" id="OLQ71114.1"/>
    </source>
</evidence>
<feature type="transmembrane region" description="Helical" evidence="9">
    <location>
        <begin position="322"/>
        <end position="342"/>
    </location>
</feature>